<sequence length="265" mass="27364">MNLLSNGIASAAGTVGGLVAGPGNATANALNGASAASAIQQYNQAANVGITDDTLAINPLSVAEAGVALAGAAVLIGVEEIYDALGGSYAPGAASVLSQTASSDNGQGSDSVNFQVVSSDSSWNKEIFDLPLPESLGSGLGYGAVYMARPRQSNGDGGTSEPEKERNTDTVPNLKELYKRPGFGQRLGNNSRPVEGTKNFVATTNITNDSGEVVIKEGHTFYIDQESSNHLEVYDKRMKASPVVNIDGTVNLKKSKAAEGRTIKR</sequence>
<evidence type="ECO:0000313" key="2">
    <source>
        <dbReference type="EMBL" id="OOL19082.1"/>
    </source>
</evidence>
<evidence type="ECO:0000313" key="3">
    <source>
        <dbReference type="Proteomes" id="UP000200980"/>
    </source>
</evidence>
<comment type="caution">
    <text evidence="2">The sequence shown here is derived from an EMBL/GenBank/DDBJ whole genome shotgun (WGS) entry which is preliminary data.</text>
</comment>
<dbReference type="RefSeq" id="WP_077396306.1">
    <property type="nucleotide sequence ID" value="NZ_JATM01000002.1"/>
</dbReference>
<organism evidence="2 3">
    <name type="scientific">Bombella intestini</name>
    <dbReference type="NCBI Taxonomy" id="1539051"/>
    <lineage>
        <taxon>Bacteria</taxon>
        <taxon>Pseudomonadati</taxon>
        <taxon>Pseudomonadota</taxon>
        <taxon>Alphaproteobacteria</taxon>
        <taxon>Acetobacterales</taxon>
        <taxon>Acetobacteraceae</taxon>
        <taxon>Bombella</taxon>
    </lineage>
</organism>
<dbReference type="STRING" id="1539051.AL01_05030"/>
<feature type="region of interest" description="Disordered" evidence="1">
    <location>
        <begin position="149"/>
        <end position="169"/>
    </location>
</feature>
<reference evidence="2 3" key="1">
    <citation type="journal article" date="2016" name="PLoS ONE">
        <title>Whole-Genome Sequence Analysis of Bombella intestini LMG 28161T, a Novel Acetic Acid Bacterium Isolated from the Crop of a Red-Tailed Bumble Bee, Bombus lapidarius.</title>
        <authorList>
            <person name="Li L."/>
            <person name="Illeghems K."/>
            <person name="Van Kerrebroeck S."/>
            <person name="Borremans W."/>
            <person name="Cleenwerck I."/>
            <person name="Smagghe G."/>
            <person name="De Vuyst L."/>
            <person name="Vandamme P."/>
        </authorList>
    </citation>
    <scope>NUCLEOTIDE SEQUENCE [LARGE SCALE GENOMIC DNA]</scope>
    <source>
        <strain evidence="2 3">R-52487</strain>
    </source>
</reference>
<protein>
    <submittedName>
        <fullName evidence="2">Uncharacterized protein</fullName>
    </submittedName>
</protein>
<dbReference type="AlphaFoldDB" id="A0A1S8GRE1"/>
<accession>A0A1S8GRE1</accession>
<name>A0A1S8GRE1_9PROT</name>
<proteinExistence type="predicted"/>
<keyword evidence="3" id="KW-1185">Reference proteome</keyword>
<dbReference type="Proteomes" id="UP000200980">
    <property type="component" value="Unassembled WGS sequence"/>
</dbReference>
<gene>
    <name evidence="2" type="ORF">AL01_05030</name>
</gene>
<evidence type="ECO:0000256" key="1">
    <source>
        <dbReference type="SAM" id="MobiDB-lite"/>
    </source>
</evidence>
<dbReference type="EMBL" id="JATM01000002">
    <property type="protein sequence ID" value="OOL19082.1"/>
    <property type="molecule type" value="Genomic_DNA"/>
</dbReference>